<comment type="catalytic activity">
    <reaction evidence="1">
        <text>Hydrolysis of terminal, non-reducing beta-D-glucosyl residues with release of beta-D-glucose.</text>
        <dbReference type="EC" id="3.2.1.21"/>
    </reaction>
</comment>
<dbReference type="InterPro" id="IPR001764">
    <property type="entry name" value="Glyco_hydro_3_N"/>
</dbReference>
<evidence type="ECO:0000313" key="11">
    <source>
        <dbReference type="EMBL" id="SDK62369.1"/>
    </source>
</evidence>
<dbReference type="RefSeq" id="WP_091515451.1">
    <property type="nucleotide sequence ID" value="NZ_FNFH01000006.1"/>
</dbReference>
<feature type="domain" description="Glycoside hydrolase family 3 C-terminal" evidence="10">
    <location>
        <begin position="431"/>
        <end position="637"/>
    </location>
</feature>
<dbReference type="PRINTS" id="PR00133">
    <property type="entry name" value="GLHYDRLASE3"/>
</dbReference>
<accession>A0A1G9DES2</accession>
<dbReference type="Pfam" id="PF00933">
    <property type="entry name" value="Glyco_hydro_3"/>
    <property type="match status" value="1"/>
</dbReference>
<gene>
    <name evidence="11" type="ORF">SAMN05216212_2770</name>
</gene>
<dbReference type="InterPro" id="IPR019800">
    <property type="entry name" value="Glyco_hydro_3_AS"/>
</dbReference>
<sequence length="653" mass="69999">MNSNNIFRTGALALALALAGCGGEEPAQQSSQQAGDKPAAEGEQQMASKDIDSRVRELVSQMTLAEKVGQMTQAERRHATPEDVKKYHLGSILNGGGSFPGENTREDWVQMIRDYQDAATSTRLGIPIIYGTDAVHGHSNVVGATIFPHNIGLGATRNPELAQKIADVTAREVAATGVSWTFAPTLCVTRDERWGRSYECFGESPELVAEFAGPLVYGFQGGPMEGETLADNKIVATAKHWVGDGGTTYGTGDENYEIDRGDTQLSDEELRELHIAPYKPALDAGVGTVMISYSSVNGTKMHEHKELITGVLKEELGFDGFTISDWEALKEIPAETNRERVVRSINAGVDMVMEPEKWQQFITDLTAAVEAGEISMARIDDAVSRILKVKLEAGLFENPLPPLANGPDADELLGHKDHRELGRQAVRESQVVLKNTDRLLPLAKGKKVFVAGSHADDIGLQSGGWTIEWQGKAGDITEGTTILEGIKEVAGGPVTYSADGAGAEGHDVAIVVVGEDPYAEGMGDYREAPCELCKPLTLSDEQLAVLEKVEASGVPTAVVLVSGRPLLIADQLPQWEALVAAWLPGTEGAGVADVLFGDYAPSGKLPVTWPKNLKQIPINVGDEEYDPLFPYGFGLTYAEDGRAEEGPAGEGQQ</sequence>
<keyword evidence="5 7" id="KW-0378">Hydrolase</keyword>
<dbReference type="InterPro" id="IPR036881">
    <property type="entry name" value="Glyco_hydro_3_C_sf"/>
</dbReference>
<dbReference type="STRING" id="658219.SAMN05216212_2770"/>
<dbReference type="Proteomes" id="UP000199305">
    <property type="component" value="Unassembled WGS sequence"/>
</dbReference>
<evidence type="ECO:0000256" key="6">
    <source>
        <dbReference type="ARBA" id="ARBA00023295"/>
    </source>
</evidence>
<dbReference type="EMBL" id="FNFH01000006">
    <property type="protein sequence ID" value="SDK62369.1"/>
    <property type="molecule type" value="Genomic_DNA"/>
</dbReference>
<dbReference type="AlphaFoldDB" id="A0A1G9DES2"/>
<dbReference type="InterPro" id="IPR017853">
    <property type="entry name" value="GH"/>
</dbReference>
<evidence type="ECO:0000256" key="1">
    <source>
        <dbReference type="ARBA" id="ARBA00000448"/>
    </source>
</evidence>
<evidence type="ECO:0000259" key="10">
    <source>
        <dbReference type="Pfam" id="PF01915"/>
    </source>
</evidence>
<dbReference type="PANTHER" id="PTHR30620">
    <property type="entry name" value="PERIPLASMIC BETA-GLUCOSIDASE-RELATED"/>
    <property type="match status" value="1"/>
</dbReference>
<name>A0A1G9DES2_9GAMM</name>
<keyword evidence="12" id="KW-1185">Reference proteome</keyword>
<dbReference type="PANTHER" id="PTHR30620:SF16">
    <property type="entry name" value="LYSOSOMAL BETA GLUCOSIDASE"/>
    <property type="match status" value="1"/>
</dbReference>
<evidence type="ECO:0000256" key="5">
    <source>
        <dbReference type="ARBA" id="ARBA00022801"/>
    </source>
</evidence>
<dbReference type="Pfam" id="PF01915">
    <property type="entry name" value="Glyco_hydro_3_C"/>
    <property type="match status" value="1"/>
</dbReference>
<dbReference type="GO" id="GO:0009251">
    <property type="term" value="P:glucan catabolic process"/>
    <property type="evidence" value="ECO:0007669"/>
    <property type="project" value="TreeGrafter"/>
</dbReference>
<feature type="domain" description="Glycoside hydrolase family 3 N-terminal" evidence="9">
    <location>
        <begin position="63"/>
        <end position="389"/>
    </location>
</feature>
<dbReference type="SUPFAM" id="SSF52279">
    <property type="entry name" value="Beta-D-glucan exohydrolase, C-terminal domain"/>
    <property type="match status" value="1"/>
</dbReference>
<reference evidence="12" key="1">
    <citation type="submission" date="2016-10" db="EMBL/GenBank/DDBJ databases">
        <authorList>
            <person name="Varghese N."/>
            <person name="Submissions S."/>
        </authorList>
    </citation>
    <scope>NUCLEOTIDE SEQUENCE [LARGE SCALE GENOMIC DNA]</scope>
    <source>
        <strain evidence="12">CGMCC 1.10658</strain>
    </source>
</reference>
<evidence type="ECO:0000313" key="12">
    <source>
        <dbReference type="Proteomes" id="UP000199305"/>
    </source>
</evidence>
<evidence type="ECO:0000256" key="4">
    <source>
        <dbReference type="ARBA" id="ARBA00022729"/>
    </source>
</evidence>
<comment type="similarity">
    <text evidence="2 7">Belongs to the glycosyl hydrolase 3 family.</text>
</comment>
<organism evidence="11 12">
    <name type="scientific">Microbulbifer yueqingensis</name>
    <dbReference type="NCBI Taxonomy" id="658219"/>
    <lineage>
        <taxon>Bacteria</taxon>
        <taxon>Pseudomonadati</taxon>
        <taxon>Pseudomonadota</taxon>
        <taxon>Gammaproteobacteria</taxon>
        <taxon>Cellvibrionales</taxon>
        <taxon>Microbulbiferaceae</taxon>
        <taxon>Microbulbifer</taxon>
    </lineage>
</organism>
<dbReference type="OrthoDB" id="9781691at2"/>
<dbReference type="InterPro" id="IPR002772">
    <property type="entry name" value="Glyco_hydro_3_C"/>
</dbReference>
<keyword evidence="4" id="KW-0732">Signal</keyword>
<evidence type="ECO:0000256" key="3">
    <source>
        <dbReference type="ARBA" id="ARBA00012744"/>
    </source>
</evidence>
<evidence type="ECO:0000256" key="7">
    <source>
        <dbReference type="RuleBase" id="RU361161"/>
    </source>
</evidence>
<evidence type="ECO:0000259" key="9">
    <source>
        <dbReference type="Pfam" id="PF00933"/>
    </source>
</evidence>
<dbReference type="InterPro" id="IPR051915">
    <property type="entry name" value="Cellulose_Degrad_GH3"/>
</dbReference>
<dbReference type="PROSITE" id="PS00775">
    <property type="entry name" value="GLYCOSYL_HYDROL_F3"/>
    <property type="match status" value="1"/>
</dbReference>
<evidence type="ECO:0000256" key="8">
    <source>
        <dbReference type="SAM" id="MobiDB-lite"/>
    </source>
</evidence>
<proteinExistence type="inferred from homology"/>
<feature type="region of interest" description="Disordered" evidence="8">
    <location>
        <begin position="24"/>
        <end position="49"/>
    </location>
</feature>
<dbReference type="Gene3D" id="3.40.50.1700">
    <property type="entry name" value="Glycoside hydrolase family 3 C-terminal domain"/>
    <property type="match status" value="1"/>
</dbReference>
<dbReference type="Gene3D" id="3.20.20.300">
    <property type="entry name" value="Glycoside hydrolase, family 3, N-terminal domain"/>
    <property type="match status" value="1"/>
</dbReference>
<dbReference type="SUPFAM" id="SSF51445">
    <property type="entry name" value="(Trans)glycosidases"/>
    <property type="match status" value="1"/>
</dbReference>
<keyword evidence="6 7" id="KW-0326">Glycosidase</keyword>
<dbReference type="GO" id="GO:0008422">
    <property type="term" value="F:beta-glucosidase activity"/>
    <property type="evidence" value="ECO:0007669"/>
    <property type="project" value="UniProtKB-EC"/>
</dbReference>
<evidence type="ECO:0000256" key="2">
    <source>
        <dbReference type="ARBA" id="ARBA00005336"/>
    </source>
</evidence>
<dbReference type="EC" id="3.2.1.21" evidence="3"/>
<dbReference type="InterPro" id="IPR036962">
    <property type="entry name" value="Glyco_hydro_3_N_sf"/>
</dbReference>
<protein>
    <recommendedName>
        <fullName evidence="3">beta-glucosidase</fullName>
        <ecNumber evidence="3">3.2.1.21</ecNumber>
    </recommendedName>
</protein>